<dbReference type="EMBL" id="CP061799">
    <property type="protein sequence ID" value="QTA80979.1"/>
    <property type="molecule type" value="Genomic_DNA"/>
</dbReference>
<sequence>MQTPVLNKNYPRQYESWLKLKNGKEVFLRPIMETDGNLIIDLFNKMSPQSIYLRFLRNLDALTENMISHFTHVDYNKEFALAAVVKECGKDAVIAVGRYGYDPDENTTDLAVAVRDDWQNAGLGKPLLMKVVNIAKEHGISHFTGMMDPQNMIIRKVLQELGFKVQYSSKSGFFQVNIGV</sequence>
<evidence type="ECO:0000313" key="3">
    <source>
        <dbReference type="Proteomes" id="UP000663720"/>
    </source>
</evidence>
<dbReference type="CDD" id="cd04301">
    <property type="entry name" value="NAT_SF"/>
    <property type="match status" value="1"/>
</dbReference>
<evidence type="ECO:0000313" key="2">
    <source>
        <dbReference type="EMBL" id="QTA80979.1"/>
    </source>
</evidence>
<proteinExistence type="predicted"/>
<keyword evidence="3" id="KW-1185">Reference proteome</keyword>
<gene>
    <name evidence="2" type="ORF">dnl_32970</name>
</gene>
<dbReference type="AlphaFoldDB" id="A0A975B915"/>
<dbReference type="InterPro" id="IPR016181">
    <property type="entry name" value="Acyl_CoA_acyltransferase"/>
</dbReference>
<dbReference type="Proteomes" id="UP000663720">
    <property type="component" value="Chromosome"/>
</dbReference>
<dbReference type="KEGG" id="dli:dnl_32970"/>
<reference evidence="2" key="1">
    <citation type="journal article" date="2021" name="Microb. Physiol.">
        <title>Proteogenomic Insights into the Physiology of Marine, Sulfate-Reducing, Filamentous Desulfonema limicola and Desulfonema magnum.</title>
        <authorList>
            <person name="Schnaars V."/>
            <person name="Wohlbrand L."/>
            <person name="Scheve S."/>
            <person name="Hinrichs C."/>
            <person name="Reinhardt R."/>
            <person name="Rabus R."/>
        </authorList>
    </citation>
    <scope>NUCLEOTIDE SEQUENCE</scope>
    <source>
        <strain evidence="2">5ac10</strain>
    </source>
</reference>
<protein>
    <submittedName>
        <fullName evidence="2">GNAT domain-containing protein</fullName>
    </submittedName>
</protein>
<dbReference type="RefSeq" id="WP_207687065.1">
    <property type="nucleotide sequence ID" value="NZ_CP061799.1"/>
</dbReference>
<organism evidence="2 3">
    <name type="scientific">Desulfonema limicola</name>
    <dbReference type="NCBI Taxonomy" id="45656"/>
    <lineage>
        <taxon>Bacteria</taxon>
        <taxon>Pseudomonadati</taxon>
        <taxon>Thermodesulfobacteriota</taxon>
        <taxon>Desulfobacteria</taxon>
        <taxon>Desulfobacterales</taxon>
        <taxon>Desulfococcaceae</taxon>
        <taxon>Desulfonema</taxon>
    </lineage>
</organism>
<feature type="domain" description="N-acetyltransferase" evidence="1">
    <location>
        <begin position="26"/>
        <end position="180"/>
    </location>
</feature>
<dbReference type="InterPro" id="IPR000182">
    <property type="entry name" value="GNAT_dom"/>
</dbReference>
<dbReference type="Gene3D" id="3.40.630.30">
    <property type="match status" value="1"/>
</dbReference>
<dbReference type="Pfam" id="PF13302">
    <property type="entry name" value="Acetyltransf_3"/>
    <property type="match status" value="1"/>
</dbReference>
<accession>A0A975B915</accession>
<name>A0A975B915_9BACT</name>
<evidence type="ECO:0000259" key="1">
    <source>
        <dbReference type="PROSITE" id="PS51186"/>
    </source>
</evidence>
<dbReference type="PROSITE" id="PS51186">
    <property type="entry name" value="GNAT"/>
    <property type="match status" value="1"/>
</dbReference>
<dbReference type="SUPFAM" id="SSF55729">
    <property type="entry name" value="Acyl-CoA N-acyltransferases (Nat)"/>
    <property type="match status" value="1"/>
</dbReference>
<dbReference type="GO" id="GO:0016747">
    <property type="term" value="F:acyltransferase activity, transferring groups other than amino-acyl groups"/>
    <property type="evidence" value="ECO:0007669"/>
    <property type="project" value="InterPro"/>
</dbReference>